<evidence type="ECO:0000313" key="13">
    <source>
        <dbReference type="Proteomes" id="UP000824219"/>
    </source>
</evidence>
<dbReference type="SUPFAM" id="SSF48726">
    <property type="entry name" value="Immunoglobulin"/>
    <property type="match status" value="2"/>
</dbReference>
<comment type="subcellular location">
    <subcellularLocation>
        <location evidence="1">Cell membrane</location>
        <topology evidence="1">Single-pass type I membrane protein</topology>
    </subcellularLocation>
</comment>
<keyword evidence="2" id="KW-1003">Cell membrane</keyword>
<organism evidence="12 13">
    <name type="scientific">Hemibagrus wyckioides</name>
    <dbReference type="NCBI Taxonomy" id="337641"/>
    <lineage>
        <taxon>Eukaryota</taxon>
        <taxon>Metazoa</taxon>
        <taxon>Chordata</taxon>
        <taxon>Craniata</taxon>
        <taxon>Vertebrata</taxon>
        <taxon>Euteleostomi</taxon>
        <taxon>Actinopterygii</taxon>
        <taxon>Neopterygii</taxon>
        <taxon>Teleostei</taxon>
        <taxon>Ostariophysi</taxon>
        <taxon>Siluriformes</taxon>
        <taxon>Bagridae</taxon>
        <taxon>Hemibagrus</taxon>
    </lineage>
</organism>
<dbReference type="GO" id="GO:0007166">
    <property type="term" value="P:cell surface receptor signaling pathway"/>
    <property type="evidence" value="ECO:0007669"/>
    <property type="project" value="TreeGrafter"/>
</dbReference>
<keyword evidence="13" id="KW-1185">Reference proteome</keyword>
<dbReference type="InterPro" id="IPR007110">
    <property type="entry name" value="Ig-like_dom"/>
</dbReference>
<keyword evidence="3" id="KW-0812">Transmembrane</keyword>
<evidence type="ECO:0000256" key="1">
    <source>
        <dbReference type="ARBA" id="ARBA00004251"/>
    </source>
</evidence>
<protein>
    <recommendedName>
        <fullName evidence="11">Ig-like domain-containing protein</fullName>
    </recommendedName>
</protein>
<dbReference type="GO" id="GO:0006955">
    <property type="term" value="P:immune response"/>
    <property type="evidence" value="ECO:0007669"/>
    <property type="project" value="TreeGrafter"/>
</dbReference>
<keyword evidence="10" id="KW-0393">Immunoglobulin domain</keyword>
<evidence type="ECO:0000256" key="6">
    <source>
        <dbReference type="ARBA" id="ARBA00023136"/>
    </source>
</evidence>
<name>A0A9D3SMB4_9TELE</name>
<reference evidence="12 13" key="1">
    <citation type="submission" date="2021-06" db="EMBL/GenBank/DDBJ databases">
        <title>Chromosome-level genome assembly of the red-tail catfish (Hemibagrus wyckioides).</title>
        <authorList>
            <person name="Shao F."/>
        </authorList>
    </citation>
    <scope>NUCLEOTIDE SEQUENCE [LARGE SCALE GENOMIC DNA]</scope>
    <source>
        <strain evidence="12">EC202008001</strain>
        <tissue evidence="12">Blood</tissue>
    </source>
</reference>
<gene>
    <name evidence="12" type="ORF">KOW79_012664</name>
</gene>
<keyword evidence="8" id="KW-0675">Receptor</keyword>
<evidence type="ECO:0000256" key="3">
    <source>
        <dbReference type="ARBA" id="ARBA00022692"/>
    </source>
</evidence>
<dbReference type="GO" id="GO:0071222">
    <property type="term" value="P:cellular response to lipopolysaccharide"/>
    <property type="evidence" value="ECO:0007669"/>
    <property type="project" value="TreeGrafter"/>
</dbReference>
<dbReference type="Gene3D" id="2.60.40.10">
    <property type="entry name" value="Immunoglobulins"/>
    <property type="match status" value="2"/>
</dbReference>
<evidence type="ECO:0000256" key="7">
    <source>
        <dbReference type="ARBA" id="ARBA00023157"/>
    </source>
</evidence>
<dbReference type="Pfam" id="PF07686">
    <property type="entry name" value="V-set"/>
    <property type="match status" value="1"/>
</dbReference>
<dbReference type="InterPro" id="IPR013106">
    <property type="entry name" value="Ig_V-set"/>
</dbReference>
<comment type="caution">
    <text evidence="12">The sequence shown here is derived from an EMBL/GenBank/DDBJ whole genome shotgun (WGS) entry which is preliminary data.</text>
</comment>
<dbReference type="InterPro" id="IPR051713">
    <property type="entry name" value="T-cell_Activation_Regulation"/>
</dbReference>
<dbReference type="GO" id="GO:0031295">
    <property type="term" value="P:T cell costimulation"/>
    <property type="evidence" value="ECO:0007669"/>
    <property type="project" value="TreeGrafter"/>
</dbReference>
<accession>A0A9D3SMB4</accession>
<dbReference type="AlphaFoldDB" id="A0A9D3SMB4"/>
<dbReference type="GO" id="GO:0042130">
    <property type="term" value="P:negative regulation of T cell proliferation"/>
    <property type="evidence" value="ECO:0007669"/>
    <property type="project" value="TreeGrafter"/>
</dbReference>
<dbReference type="GO" id="GO:0009897">
    <property type="term" value="C:external side of plasma membrane"/>
    <property type="evidence" value="ECO:0007669"/>
    <property type="project" value="TreeGrafter"/>
</dbReference>
<dbReference type="PANTHER" id="PTHR25466:SF11">
    <property type="entry name" value="GALECTIN 17-RELATED"/>
    <property type="match status" value="1"/>
</dbReference>
<feature type="domain" description="Ig-like" evidence="11">
    <location>
        <begin position="25"/>
        <end position="115"/>
    </location>
</feature>
<dbReference type="PROSITE" id="PS50835">
    <property type="entry name" value="IG_LIKE"/>
    <property type="match status" value="1"/>
</dbReference>
<evidence type="ECO:0000256" key="10">
    <source>
        <dbReference type="ARBA" id="ARBA00023319"/>
    </source>
</evidence>
<dbReference type="EMBL" id="JAHKSW010000014">
    <property type="protein sequence ID" value="KAG7324648.1"/>
    <property type="molecule type" value="Genomic_DNA"/>
</dbReference>
<evidence type="ECO:0000256" key="4">
    <source>
        <dbReference type="ARBA" id="ARBA00022729"/>
    </source>
</evidence>
<proteinExistence type="predicted"/>
<dbReference type="InterPro" id="IPR036179">
    <property type="entry name" value="Ig-like_dom_sf"/>
</dbReference>
<dbReference type="Proteomes" id="UP000824219">
    <property type="component" value="Linkage Group LG14"/>
</dbReference>
<keyword evidence="4" id="KW-0732">Signal</keyword>
<keyword evidence="7" id="KW-1015">Disulfide bond</keyword>
<evidence type="ECO:0000259" key="11">
    <source>
        <dbReference type="PROSITE" id="PS50835"/>
    </source>
</evidence>
<evidence type="ECO:0000256" key="9">
    <source>
        <dbReference type="ARBA" id="ARBA00023180"/>
    </source>
</evidence>
<dbReference type="PANTHER" id="PTHR25466">
    <property type="entry name" value="T-LYMPHOCYTE ACTIVATION ANTIGEN"/>
    <property type="match status" value="1"/>
</dbReference>
<dbReference type="GO" id="GO:0042102">
    <property type="term" value="P:positive regulation of T cell proliferation"/>
    <property type="evidence" value="ECO:0007669"/>
    <property type="project" value="TreeGrafter"/>
</dbReference>
<dbReference type="InterPro" id="IPR003599">
    <property type="entry name" value="Ig_sub"/>
</dbReference>
<evidence type="ECO:0000256" key="2">
    <source>
        <dbReference type="ARBA" id="ARBA00022475"/>
    </source>
</evidence>
<dbReference type="SMART" id="SM00409">
    <property type="entry name" value="IG"/>
    <property type="match status" value="2"/>
</dbReference>
<evidence type="ECO:0000256" key="8">
    <source>
        <dbReference type="ARBA" id="ARBA00023170"/>
    </source>
</evidence>
<dbReference type="OrthoDB" id="8951452at2759"/>
<keyword evidence="9" id="KW-0325">Glycoprotein</keyword>
<sequence length="319" mass="36139">MESRTKRTWMLVYGFIGVMCVDSSPLSSLKFTRSEVGLEAVLPCEWGSHSEASFVTPYIQWQTLSNMVFERMGPEQFQAEAYQNRADVPEVVLARGNCSLHLTDIRFSDAGLYKCYLVVGKKGNKRRIFIQSVQLSVLDHKTSQSVELGKDLTLHLYTHQAETVVFQTSNGTEWRALWQRQKTKEDLSSRMEESNGKLIIRNMSKRDEGLYKVMDGEGLALSTVKVSVEEPSQHVMPNVVNKHTSVESSVGVNSPDLPLPFLLVMLLNCSSISKHIKPQSPHPFPHPLSGLSMDNLPFLDDCFSWLYHWIIFTLWAPSV</sequence>
<evidence type="ECO:0000313" key="12">
    <source>
        <dbReference type="EMBL" id="KAG7324648.1"/>
    </source>
</evidence>
<evidence type="ECO:0000256" key="5">
    <source>
        <dbReference type="ARBA" id="ARBA00022989"/>
    </source>
</evidence>
<dbReference type="InterPro" id="IPR013783">
    <property type="entry name" value="Ig-like_fold"/>
</dbReference>
<keyword evidence="5" id="KW-1133">Transmembrane helix</keyword>
<keyword evidence="6" id="KW-0472">Membrane</keyword>